<dbReference type="InterPro" id="IPR009000">
    <property type="entry name" value="Transl_B-barrel_sf"/>
</dbReference>
<reference evidence="2 3" key="1">
    <citation type="submission" date="2019-04" db="EMBL/GenBank/DDBJ databases">
        <title>An improved genome assembly and genetic linkage map for asparagus bean, Vigna unguiculata ssp. sesquipedialis.</title>
        <authorList>
            <person name="Xia Q."/>
            <person name="Zhang R."/>
            <person name="Dong Y."/>
        </authorList>
    </citation>
    <scope>NUCLEOTIDE SEQUENCE [LARGE SCALE GENOMIC DNA]</scope>
    <source>
        <tissue evidence="2">Leaf</tissue>
    </source>
</reference>
<gene>
    <name evidence="2" type="ORF">DEO72_LG6g2299</name>
</gene>
<organism evidence="2 3">
    <name type="scientific">Vigna unguiculata</name>
    <name type="common">Cowpea</name>
    <dbReference type="NCBI Taxonomy" id="3917"/>
    <lineage>
        <taxon>Eukaryota</taxon>
        <taxon>Viridiplantae</taxon>
        <taxon>Streptophyta</taxon>
        <taxon>Embryophyta</taxon>
        <taxon>Tracheophyta</taxon>
        <taxon>Spermatophyta</taxon>
        <taxon>Magnoliopsida</taxon>
        <taxon>eudicotyledons</taxon>
        <taxon>Gunneridae</taxon>
        <taxon>Pentapetalae</taxon>
        <taxon>rosids</taxon>
        <taxon>fabids</taxon>
        <taxon>Fabales</taxon>
        <taxon>Fabaceae</taxon>
        <taxon>Papilionoideae</taxon>
        <taxon>50 kb inversion clade</taxon>
        <taxon>NPAAA clade</taxon>
        <taxon>indigoferoid/millettioid clade</taxon>
        <taxon>Phaseoleae</taxon>
        <taxon>Vigna</taxon>
    </lineage>
</organism>
<dbReference type="EMBL" id="CP039350">
    <property type="protein sequence ID" value="QCD97589.1"/>
    <property type="molecule type" value="Genomic_DNA"/>
</dbReference>
<dbReference type="GO" id="GO:0005525">
    <property type="term" value="F:GTP binding"/>
    <property type="evidence" value="ECO:0007669"/>
    <property type="project" value="InterPro"/>
</dbReference>
<sequence length="51" mass="5401">MVSIISAALYFSFVMKGRGTVATGRVEQGVIKVGEEVEVLGLMQLPSDPSC</sequence>
<dbReference type="GO" id="GO:0003746">
    <property type="term" value="F:translation elongation factor activity"/>
    <property type="evidence" value="ECO:0007669"/>
    <property type="project" value="UniProtKB-KW"/>
</dbReference>
<keyword evidence="2" id="KW-0251">Elongation factor</keyword>
<accession>A0A4D6M872</accession>
<dbReference type="Pfam" id="PF03144">
    <property type="entry name" value="GTP_EFTU_D2"/>
    <property type="match status" value="1"/>
</dbReference>
<dbReference type="Gene3D" id="2.40.30.10">
    <property type="entry name" value="Translation factors"/>
    <property type="match status" value="1"/>
</dbReference>
<keyword evidence="3" id="KW-1185">Reference proteome</keyword>
<dbReference type="SUPFAM" id="SSF50447">
    <property type="entry name" value="Translation proteins"/>
    <property type="match status" value="1"/>
</dbReference>
<protein>
    <submittedName>
        <fullName evidence="2">Elongation factor Tu</fullName>
    </submittedName>
</protein>
<dbReference type="InterPro" id="IPR004161">
    <property type="entry name" value="EFTu-like_2"/>
</dbReference>
<proteinExistence type="predicted"/>
<evidence type="ECO:0000313" key="2">
    <source>
        <dbReference type="EMBL" id="QCD97589.1"/>
    </source>
</evidence>
<feature type="domain" description="Translation elongation factor EFTu-like" evidence="1">
    <location>
        <begin position="19"/>
        <end position="44"/>
    </location>
</feature>
<keyword evidence="2" id="KW-0648">Protein biosynthesis</keyword>
<evidence type="ECO:0000259" key="1">
    <source>
        <dbReference type="Pfam" id="PF03144"/>
    </source>
</evidence>
<dbReference type="AlphaFoldDB" id="A0A4D6M872"/>
<evidence type="ECO:0000313" key="3">
    <source>
        <dbReference type="Proteomes" id="UP000501690"/>
    </source>
</evidence>
<name>A0A4D6M872_VIGUN</name>
<dbReference type="Proteomes" id="UP000501690">
    <property type="component" value="Linkage Group LG6"/>
</dbReference>